<dbReference type="Proteomes" id="UP000309138">
    <property type="component" value="Unassembled WGS sequence"/>
</dbReference>
<evidence type="ECO:0000256" key="5">
    <source>
        <dbReference type="ARBA" id="ARBA00023049"/>
    </source>
</evidence>
<dbReference type="Gene3D" id="3.40.140.10">
    <property type="entry name" value="Cytidine Deaminase, domain 2"/>
    <property type="match status" value="1"/>
</dbReference>
<keyword evidence="3" id="KW-0378">Hydrolase</keyword>
<dbReference type="RefSeq" id="WP_136942654.1">
    <property type="nucleotide sequence ID" value="NZ_SWKR01000002.1"/>
</dbReference>
<proteinExistence type="inferred from homology"/>
<dbReference type="Gene3D" id="1.10.150.20">
    <property type="entry name" value="5' to 3' exonuclease, C-terminal subdomain"/>
    <property type="match status" value="1"/>
</dbReference>
<protein>
    <submittedName>
        <fullName evidence="8">DNA repair protein RadC</fullName>
    </submittedName>
</protein>
<accession>A0A4U1L1J7</accession>
<dbReference type="SUPFAM" id="SSF47781">
    <property type="entry name" value="RuvA domain 2-like"/>
    <property type="match status" value="1"/>
</dbReference>
<keyword evidence="2" id="KW-0479">Metal-binding</keyword>
<gene>
    <name evidence="8" type="primary">radC</name>
    <name evidence="8" type="ORF">FBR43_07965</name>
</gene>
<dbReference type="AlphaFoldDB" id="A0A4U1L1J7"/>
<reference evidence="8 9" key="1">
    <citation type="submission" date="2019-04" db="EMBL/GenBank/DDBJ databases">
        <authorList>
            <person name="Yang Y."/>
            <person name="Wei D."/>
        </authorList>
    </citation>
    <scope>NUCLEOTIDE SEQUENCE [LARGE SCALE GENOMIC DNA]</scope>
    <source>
        <strain evidence="8 9">L-1-4w-11</strain>
    </source>
</reference>
<evidence type="ECO:0000256" key="4">
    <source>
        <dbReference type="ARBA" id="ARBA00022833"/>
    </source>
</evidence>
<dbReference type="NCBIfam" id="TIGR00608">
    <property type="entry name" value="radc"/>
    <property type="match status" value="1"/>
</dbReference>
<keyword evidence="4" id="KW-0862">Zinc</keyword>
<dbReference type="PANTHER" id="PTHR30471">
    <property type="entry name" value="DNA REPAIR PROTEIN RADC"/>
    <property type="match status" value="1"/>
</dbReference>
<comment type="similarity">
    <text evidence="6">Belongs to the UPF0758 family.</text>
</comment>
<evidence type="ECO:0000313" key="8">
    <source>
        <dbReference type="EMBL" id="TKD50711.1"/>
    </source>
</evidence>
<evidence type="ECO:0000256" key="1">
    <source>
        <dbReference type="ARBA" id="ARBA00022670"/>
    </source>
</evidence>
<feature type="domain" description="MPN" evidence="7">
    <location>
        <begin position="104"/>
        <end position="226"/>
    </location>
</feature>
<organism evidence="8 9">
    <name type="scientific">Sphingomonas baiyangensis</name>
    <dbReference type="NCBI Taxonomy" id="2572576"/>
    <lineage>
        <taxon>Bacteria</taxon>
        <taxon>Pseudomonadati</taxon>
        <taxon>Pseudomonadota</taxon>
        <taxon>Alphaproteobacteria</taxon>
        <taxon>Sphingomonadales</taxon>
        <taxon>Sphingomonadaceae</taxon>
        <taxon>Sphingomonas</taxon>
    </lineage>
</organism>
<dbReference type="PANTHER" id="PTHR30471:SF3">
    <property type="entry name" value="UPF0758 PROTEIN YEES-RELATED"/>
    <property type="match status" value="1"/>
</dbReference>
<dbReference type="EMBL" id="SWKR01000002">
    <property type="protein sequence ID" value="TKD50711.1"/>
    <property type="molecule type" value="Genomic_DNA"/>
</dbReference>
<dbReference type="GO" id="GO:0046872">
    <property type="term" value="F:metal ion binding"/>
    <property type="evidence" value="ECO:0007669"/>
    <property type="project" value="UniProtKB-KW"/>
</dbReference>
<evidence type="ECO:0000256" key="2">
    <source>
        <dbReference type="ARBA" id="ARBA00022723"/>
    </source>
</evidence>
<dbReference type="PROSITE" id="PS01302">
    <property type="entry name" value="UPF0758"/>
    <property type="match status" value="1"/>
</dbReference>
<evidence type="ECO:0000259" key="7">
    <source>
        <dbReference type="PROSITE" id="PS50249"/>
    </source>
</evidence>
<dbReference type="OrthoDB" id="9804482at2"/>
<keyword evidence="9" id="KW-1185">Reference proteome</keyword>
<dbReference type="SUPFAM" id="SSF102712">
    <property type="entry name" value="JAB1/MPN domain"/>
    <property type="match status" value="1"/>
</dbReference>
<dbReference type="GO" id="GO:0008237">
    <property type="term" value="F:metallopeptidase activity"/>
    <property type="evidence" value="ECO:0007669"/>
    <property type="project" value="UniProtKB-KW"/>
</dbReference>
<keyword evidence="5" id="KW-0482">Metalloprotease</keyword>
<name>A0A4U1L1J7_9SPHN</name>
<evidence type="ECO:0000256" key="6">
    <source>
        <dbReference type="RuleBase" id="RU003797"/>
    </source>
</evidence>
<keyword evidence="1" id="KW-0645">Protease</keyword>
<dbReference type="PROSITE" id="PS50249">
    <property type="entry name" value="MPN"/>
    <property type="match status" value="1"/>
</dbReference>
<dbReference type="InterPro" id="IPR025657">
    <property type="entry name" value="RadC_JAB"/>
</dbReference>
<dbReference type="NCBIfam" id="NF000642">
    <property type="entry name" value="PRK00024.1"/>
    <property type="match status" value="1"/>
</dbReference>
<dbReference type="InterPro" id="IPR001405">
    <property type="entry name" value="UPF0758"/>
</dbReference>
<evidence type="ECO:0000313" key="9">
    <source>
        <dbReference type="Proteomes" id="UP000309138"/>
    </source>
</evidence>
<evidence type="ECO:0000256" key="3">
    <source>
        <dbReference type="ARBA" id="ARBA00022801"/>
    </source>
</evidence>
<dbReference type="Pfam" id="PF04002">
    <property type="entry name" value="RadC"/>
    <property type="match status" value="1"/>
</dbReference>
<dbReference type="CDD" id="cd08071">
    <property type="entry name" value="MPN_DUF2466"/>
    <property type="match status" value="1"/>
</dbReference>
<dbReference type="GO" id="GO:0006508">
    <property type="term" value="P:proteolysis"/>
    <property type="evidence" value="ECO:0007669"/>
    <property type="project" value="UniProtKB-KW"/>
</dbReference>
<dbReference type="InterPro" id="IPR010994">
    <property type="entry name" value="RuvA_2-like"/>
</dbReference>
<comment type="caution">
    <text evidence="8">The sequence shown here is derived from an EMBL/GenBank/DDBJ whole genome shotgun (WGS) entry which is preliminary data.</text>
</comment>
<sequence>MTEPAHHAAGHRARLRQRLLDDGEALLDHELVEYLLALAIPRRDTKPLAKALLAEFGGIGGVLTADARALARVPGMGETSAAAVKVAHAAAIRLLRAEVAQRPVLSNWQALLDYLRAEMAWHPIERVRCLHLNTRNMLVRDELMHEGSIDEAPVYVREVVRRAMDLGSAAIILVHNHPSGDPTPSRADIQITRAIADAAKPFNIALHDHIIIGRDGHTSLRSQGLI</sequence>
<dbReference type="InterPro" id="IPR020891">
    <property type="entry name" value="UPF0758_CS"/>
</dbReference>
<dbReference type="InterPro" id="IPR037518">
    <property type="entry name" value="MPN"/>
</dbReference>